<organism evidence="2 3">
    <name type="scientific">Peptoniphilus asaccharolyticus DSM 20463</name>
    <dbReference type="NCBI Taxonomy" id="573058"/>
    <lineage>
        <taxon>Bacteria</taxon>
        <taxon>Bacillati</taxon>
        <taxon>Bacillota</taxon>
        <taxon>Tissierellia</taxon>
        <taxon>Tissierellales</taxon>
        <taxon>Peptoniphilaceae</taxon>
        <taxon>Peptoniphilus</taxon>
    </lineage>
</organism>
<feature type="transmembrane region" description="Helical" evidence="1">
    <location>
        <begin position="75"/>
        <end position="93"/>
    </location>
</feature>
<evidence type="ECO:0000313" key="2">
    <source>
        <dbReference type="EMBL" id="SMB92683.1"/>
    </source>
</evidence>
<keyword evidence="1" id="KW-0472">Membrane</keyword>
<keyword evidence="3" id="KW-1185">Reference proteome</keyword>
<dbReference type="RefSeq" id="WP_084231472.1">
    <property type="nucleotide sequence ID" value="NZ_FWWR01000017.1"/>
</dbReference>
<dbReference type="AlphaFoldDB" id="A0A1W1VHF6"/>
<feature type="transmembrane region" description="Helical" evidence="1">
    <location>
        <begin position="42"/>
        <end position="63"/>
    </location>
</feature>
<sequence>MNHNNLDKLKKINILFSVVGLTLILSIIIFRVDYSSPLYSKLTYGGVWFLALSLVIWAIVFGYEFKKIYKKDKKIAILILVFILGSITFRAYLK</sequence>
<dbReference type="EMBL" id="FWWR01000017">
    <property type="protein sequence ID" value="SMB92683.1"/>
    <property type="molecule type" value="Genomic_DNA"/>
</dbReference>
<protein>
    <submittedName>
        <fullName evidence="2">Uncharacterized protein</fullName>
    </submittedName>
</protein>
<evidence type="ECO:0000313" key="3">
    <source>
        <dbReference type="Proteomes" id="UP000192368"/>
    </source>
</evidence>
<evidence type="ECO:0000256" key="1">
    <source>
        <dbReference type="SAM" id="Phobius"/>
    </source>
</evidence>
<reference evidence="3" key="1">
    <citation type="submission" date="2017-04" db="EMBL/GenBank/DDBJ databases">
        <authorList>
            <person name="Varghese N."/>
            <person name="Submissions S."/>
        </authorList>
    </citation>
    <scope>NUCLEOTIDE SEQUENCE [LARGE SCALE GENOMIC DNA]</scope>
    <source>
        <strain evidence="3">DSM 20463</strain>
    </source>
</reference>
<accession>A0A1W1VHF6</accession>
<keyword evidence="1" id="KW-1133">Transmembrane helix</keyword>
<gene>
    <name evidence="2" type="ORF">SAMN00017477_1955</name>
</gene>
<feature type="transmembrane region" description="Helical" evidence="1">
    <location>
        <begin position="12"/>
        <end position="30"/>
    </location>
</feature>
<keyword evidence="1" id="KW-0812">Transmembrane</keyword>
<dbReference type="Proteomes" id="UP000192368">
    <property type="component" value="Unassembled WGS sequence"/>
</dbReference>
<proteinExistence type="predicted"/>
<name>A0A1W1VHF6_PEPAS</name>